<dbReference type="AlphaFoldDB" id="U9U193"/>
<dbReference type="PROSITE" id="PS50011">
    <property type="entry name" value="PROTEIN_KINASE_DOM"/>
    <property type="match status" value="1"/>
</dbReference>
<dbReference type="VEuPathDB" id="FungiDB:RhiirFUN_005973"/>
<name>U9U193_RHIID</name>
<dbReference type="PANTHER" id="PTHR44329">
    <property type="entry name" value="SERINE/THREONINE-PROTEIN KINASE TNNI3K-RELATED"/>
    <property type="match status" value="1"/>
</dbReference>
<dbReference type="GO" id="GO:0004674">
    <property type="term" value="F:protein serine/threonine kinase activity"/>
    <property type="evidence" value="ECO:0007669"/>
    <property type="project" value="TreeGrafter"/>
</dbReference>
<dbReference type="EMBL" id="KI288141">
    <property type="protein sequence ID" value="ESA09396.1"/>
    <property type="molecule type" value="Genomic_DNA"/>
</dbReference>
<gene>
    <name evidence="2" type="ORF">GLOINDRAFT_3458</name>
</gene>
<dbReference type="InterPro" id="IPR011009">
    <property type="entry name" value="Kinase-like_dom_sf"/>
</dbReference>
<dbReference type="eggNOG" id="KOG0192">
    <property type="taxonomic scope" value="Eukaryota"/>
</dbReference>
<protein>
    <recommendedName>
        <fullName evidence="1">Protein kinase domain-containing protein</fullName>
    </recommendedName>
</protein>
<evidence type="ECO:0000313" key="2">
    <source>
        <dbReference type="EMBL" id="ESA09396.1"/>
    </source>
</evidence>
<dbReference type="InterPro" id="IPR000719">
    <property type="entry name" value="Prot_kinase_dom"/>
</dbReference>
<evidence type="ECO:0000259" key="1">
    <source>
        <dbReference type="PROSITE" id="PS50011"/>
    </source>
</evidence>
<dbReference type="HOGENOM" id="CLU_000288_7_34_1"/>
<dbReference type="SUPFAM" id="SSF56112">
    <property type="entry name" value="Protein kinase-like (PK-like)"/>
    <property type="match status" value="1"/>
</dbReference>
<sequence>MVLHIEYFKGYCIKCDEKYTSINYEWCKQCQRNNLTNNFTEWTSGNKKVDAFIQEMQLKINNIHDIIFEWIPYNHFNDIKKIDKGGFAVVYSAIWKDGPLSYYKIKNEWIRESNKKVALKCLNNSQNISDEFLNEVKAYSINNFDKILRIWNITKSKYKRLHHGSSICRRRKFNHWINKNYKYFCWTRKLKVLNNIINGLKGIHQKQMIHCDFHTGNILFEAISCFSSNYISDMGLCGEIGNIDKKNIYGVMPYIAPELLRGNPYTQAADVYSFSMIMYSVATEIQPFNDRAHDENLALDICKSVRPEINELEIPKCYINLMKRCWDSNPDNRPNVTEIEKSIYNLNLPLQKDREIYKQFLEAESYRKANKKRQLSAHPQAFYTSRLLNLFTKDLPKYIDDNDLSSKITINNEDNYNETIPNTSLGFNDAKIFNSKHTVEIKSYSRKFT</sequence>
<accession>U9U193</accession>
<dbReference type="GO" id="GO:0005524">
    <property type="term" value="F:ATP binding"/>
    <property type="evidence" value="ECO:0007669"/>
    <property type="project" value="InterPro"/>
</dbReference>
<organism evidence="2">
    <name type="scientific">Rhizophagus irregularis (strain DAOM 181602 / DAOM 197198 / MUCL 43194)</name>
    <name type="common">Arbuscular mycorrhizal fungus</name>
    <name type="synonym">Glomus intraradices</name>
    <dbReference type="NCBI Taxonomy" id="747089"/>
    <lineage>
        <taxon>Eukaryota</taxon>
        <taxon>Fungi</taxon>
        <taxon>Fungi incertae sedis</taxon>
        <taxon>Mucoromycota</taxon>
        <taxon>Glomeromycotina</taxon>
        <taxon>Glomeromycetes</taxon>
        <taxon>Glomerales</taxon>
        <taxon>Glomeraceae</taxon>
        <taxon>Rhizophagus</taxon>
    </lineage>
</organism>
<dbReference type="InterPro" id="IPR051681">
    <property type="entry name" value="Ser/Thr_Kinases-Pseudokinases"/>
</dbReference>
<dbReference type="Gene3D" id="1.10.510.10">
    <property type="entry name" value="Transferase(Phosphotransferase) domain 1"/>
    <property type="match status" value="1"/>
</dbReference>
<proteinExistence type="predicted"/>
<dbReference type="Pfam" id="PF00069">
    <property type="entry name" value="Pkinase"/>
    <property type="match status" value="1"/>
</dbReference>
<reference evidence="2" key="1">
    <citation type="submission" date="2013-07" db="EMBL/GenBank/DDBJ databases">
        <title>The genome of an arbuscular mycorrhizal fungus provides insights into the evolution of the oldest plant symbiosis.</title>
        <authorList>
            <consortium name="DOE Joint Genome Institute"/>
            <person name="Tisserant E."/>
            <person name="Malbreil M."/>
            <person name="Kuo A."/>
            <person name="Kohler A."/>
            <person name="Symeonidi A."/>
            <person name="Balestrini R."/>
            <person name="Charron P."/>
            <person name="Duensing N."/>
            <person name="Frei-dit-Frey N."/>
            <person name="Gianinazzi-Pearson V."/>
            <person name="Gilbert B."/>
            <person name="Handa Y."/>
            <person name="Hijri M."/>
            <person name="Kaul R."/>
            <person name="Kawaguchi M."/>
            <person name="Krajinski F."/>
            <person name="Lammers P."/>
            <person name="Lapierre D."/>
            <person name="Masclaux F.G."/>
            <person name="Murat C."/>
            <person name="Morin E."/>
            <person name="Ndikumana S."/>
            <person name="Pagni M."/>
            <person name="Petitpierre D."/>
            <person name="Requena N."/>
            <person name="Rosikiewicz P."/>
            <person name="Riley R."/>
            <person name="Saito K."/>
            <person name="San Clemente H."/>
            <person name="Shapiro H."/>
            <person name="van Tuinen D."/>
            <person name="Becard G."/>
            <person name="Bonfante P."/>
            <person name="Paszkowski U."/>
            <person name="Shachar-Hill Y."/>
            <person name="Young J.P."/>
            <person name="Sanders I.R."/>
            <person name="Henrissat B."/>
            <person name="Rensing S.A."/>
            <person name="Grigoriev I.V."/>
            <person name="Corradi N."/>
            <person name="Roux C."/>
            <person name="Martin F."/>
        </authorList>
    </citation>
    <scope>NUCLEOTIDE SEQUENCE</scope>
    <source>
        <strain evidence="2">DAOM 197198</strain>
    </source>
</reference>
<feature type="domain" description="Protein kinase" evidence="1">
    <location>
        <begin position="76"/>
        <end position="345"/>
    </location>
</feature>